<sequence>MMDDGSGSDNEPMQQVVQVRVSKRETERAREIRKSSYGYMREQQEKESWRLVNFYSPTTDQVNKEDYLNSLNAISKTRDDGVPAQITDLSREQLLRMSLPQQVQALMSAAHGCWVVRSELLYRDDPKQQEHVEKLRRCRYHILSRFRQSARVHASDFRRDFTREVSSAQLESMMFQIAVRREGCWEFRLQPDREFPRRFPDIHKMQEEKWDEMESHLAALTHPHKAAVARSSSRKSSSSQPHHEPQHKPAGEGEAAKSKPADKADEAARPPPSAAGMTPQEARQIRSAIAQTLKSAGVLSRDDLRAKLADHPSTAVSQVAASADSSYFDEIIAEQTEIVQGLHVLKNSDDVARNAVLQLFRQNAVQDKSVLVETVKNALGSEPGAGVINKLIRELATLSGTACMFKGCKPP</sequence>
<dbReference type="GeneID" id="17293400"/>
<dbReference type="HOGENOM" id="CLU_669863_0_0_1"/>
<evidence type="ECO:0000256" key="1">
    <source>
        <dbReference type="SAM" id="MobiDB-lite"/>
    </source>
</evidence>
<feature type="compositionally biased region" description="Low complexity" evidence="1">
    <location>
        <begin position="230"/>
        <end position="240"/>
    </location>
</feature>
<evidence type="ECO:0000313" key="2">
    <source>
        <dbReference type="EMBL" id="EKX36620.1"/>
    </source>
</evidence>
<keyword evidence="4" id="KW-1185">Reference proteome</keyword>
<feature type="compositionally biased region" description="Basic and acidic residues" evidence="1">
    <location>
        <begin position="241"/>
        <end position="268"/>
    </location>
</feature>
<dbReference type="PANTHER" id="PTHR12069">
    <property type="entry name" value="DNA-DIRECTED RNA POLYMERASES III 80 KDA POLYPEPTIDE RNA POLYMERASE III SUBUNIT 5"/>
    <property type="match status" value="1"/>
</dbReference>
<dbReference type="PaxDb" id="55529-EKX36620"/>
<name>L1ILE5_GUITC</name>
<dbReference type="InterPro" id="IPR006886">
    <property type="entry name" value="RNA_pol_III_Rpc5"/>
</dbReference>
<dbReference type="PANTHER" id="PTHR12069:SF0">
    <property type="entry name" value="DNA-DIRECTED RNA POLYMERASE III SUBUNIT RPC5"/>
    <property type="match status" value="1"/>
</dbReference>
<feature type="region of interest" description="Disordered" evidence="1">
    <location>
        <begin position="223"/>
        <end position="282"/>
    </location>
</feature>
<dbReference type="EMBL" id="JH993070">
    <property type="protein sequence ID" value="EKX36620.1"/>
    <property type="molecule type" value="Genomic_DNA"/>
</dbReference>
<dbReference type="Proteomes" id="UP000011087">
    <property type="component" value="Unassembled WGS sequence"/>
</dbReference>
<feature type="region of interest" description="Disordered" evidence="1">
    <location>
        <begin position="1"/>
        <end position="28"/>
    </location>
</feature>
<proteinExistence type="predicted"/>
<keyword evidence="2" id="KW-0240">DNA-directed RNA polymerase</keyword>
<dbReference type="GO" id="GO:0005666">
    <property type="term" value="C:RNA polymerase III complex"/>
    <property type="evidence" value="ECO:0007669"/>
    <property type="project" value="TreeGrafter"/>
</dbReference>
<accession>L1ILE5</accession>
<keyword evidence="2" id="KW-0804">Transcription</keyword>
<dbReference type="Pfam" id="PF04801">
    <property type="entry name" value="RPC5"/>
    <property type="match status" value="1"/>
</dbReference>
<dbReference type="KEGG" id="gtt:GUITHDRAFT_117166"/>
<dbReference type="OrthoDB" id="340681at2759"/>
<evidence type="ECO:0000313" key="3">
    <source>
        <dbReference type="EnsemblProtists" id="EKX36620"/>
    </source>
</evidence>
<dbReference type="AlphaFoldDB" id="L1ILE5"/>
<organism evidence="2">
    <name type="scientific">Guillardia theta (strain CCMP2712)</name>
    <name type="common">Cryptophyte</name>
    <dbReference type="NCBI Taxonomy" id="905079"/>
    <lineage>
        <taxon>Eukaryota</taxon>
        <taxon>Cryptophyceae</taxon>
        <taxon>Pyrenomonadales</taxon>
        <taxon>Geminigeraceae</taxon>
        <taxon>Guillardia</taxon>
    </lineage>
</organism>
<feature type="compositionally biased region" description="Polar residues" evidence="1">
    <location>
        <begin position="7"/>
        <end position="17"/>
    </location>
</feature>
<evidence type="ECO:0000313" key="4">
    <source>
        <dbReference type="Proteomes" id="UP000011087"/>
    </source>
</evidence>
<reference evidence="3" key="3">
    <citation type="submission" date="2016-03" db="UniProtKB">
        <authorList>
            <consortium name="EnsemblProtists"/>
        </authorList>
    </citation>
    <scope>IDENTIFICATION</scope>
</reference>
<dbReference type="RefSeq" id="XP_005823600.1">
    <property type="nucleotide sequence ID" value="XM_005823543.1"/>
</dbReference>
<protein>
    <submittedName>
        <fullName evidence="2">DNA-directed RNA polymerase III subunit RPC37-like protein</fullName>
    </submittedName>
</protein>
<dbReference type="STRING" id="905079.L1ILE5"/>
<dbReference type="EnsemblProtists" id="EKX36620">
    <property type="protein sequence ID" value="EKX36620"/>
    <property type="gene ID" value="GUITHDRAFT_117166"/>
</dbReference>
<reference evidence="4" key="2">
    <citation type="submission" date="2012-11" db="EMBL/GenBank/DDBJ databases">
        <authorList>
            <person name="Kuo A."/>
            <person name="Curtis B.A."/>
            <person name="Tanifuji G."/>
            <person name="Burki F."/>
            <person name="Gruber A."/>
            <person name="Irimia M."/>
            <person name="Maruyama S."/>
            <person name="Arias M.C."/>
            <person name="Ball S.G."/>
            <person name="Gile G.H."/>
            <person name="Hirakawa Y."/>
            <person name="Hopkins J.F."/>
            <person name="Rensing S.A."/>
            <person name="Schmutz J."/>
            <person name="Symeonidi A."/>
            <person name="Elias M."/>
            <person name="Eveleigh R.J."/>
            <person name="Herman E.K."/>
            <person name="Klute M.J."/>
            <person name="Nakayama T."/>
            <person name="Obornik M."/>
            <person name="Reyes-Prieto A."/>
            <person name="Armbrust E.V."/>
            <person name="Aves S.J."/>
            <person name="Beiko R.G."/>
            <person name="Coutinho P."/>
            <person name="Dacks J.B."/>
            <person name="Durnford D.G."/>
            <person name="Fast N.M."/>
            <person name="Green B.R."/>
            <person name="Grisdale C."/>
            <person name="Hempe F."/>
            <person name="Henrissat B."/>
            <person name="Hoppner M.P."/>
            <person name="Ishida K.-I."/>
            <person name="Kim E."/>
            <person name="Koreny L."/>
            <person name="Kroth P.G."/>
            <person name="Liu Y."/>
            <person name="Malik S.-B."/>
            <person name="Maier U.G."/>
            <person name="McRose D."/>
            <person name="Mock T."/>
            <person name="Neilson J.A."/>
            <person name="Onodera N.T."/>
            <person name="Poole A.M."/>
            <person name="Pritham E.J."/>
            <person name="Richards T.A."/>
            <person name="Rocap G."/>
            <person name="Roy S.W."/>
            <person name="Sarai C."/>
            <person name="Schaack S."/>
            <person name="Shirato S."/>
            <person name="Slamovits C.H."/>
            <person name="Spencer D.F."/>
            <person name="Suzuki S."/>
            <person name="Worden A.Z."/>
            <person name="Zauner S."/>
            <person name="Barry K."/>
            <person name="Bell C."/>
            <person name="Bharti A.K."/>
            <person name="Crow J.A."/>
            <person name="Grimwood J."/>
            <person name="Kramer R."/>
            <person name="Lindquist E."/>
            <person name="Lucas S."/>
            <person name="Salamov A."/>
            <person name="McFadden G.I."/>
            <person name="Lane C.E."/>
            <person name="Keeling P.J."/>
            <person name="Gray M.W."/>
            <person name="Grigoriev I.V."/>
            <person name="Archibald J.M."/>
        </authorList>
    </citation>
    <scope>NUCLEOTIDE SEQUENCE</scope>
    <source>
        <strain evidence="4">CCMP2712</strain>
    </source>
</reference>
<gene>
    <name evidence="2" type="ORF">GUITHDRAFT_117166</name>
</gene>
<dbReference type="GO" id="GO:0042797">
    <property type="term" value="P:tRNA transcription by RNA polymerase III"/>
    <property type="evidence" value="ECO:0007669"/>
    <property type="project" value="TreeGrafter"/>
</dbReference>
<reference evidence="2 4" key="1">
    <citation type="journal article" date="2012" name="Nature">
        <title>Algal genomes reveal evolutionary mosaicism and the fate of nucleomorphs.</title>
        <authorList>
            <consortium name="DOE Joint Genome Institute"/>
            <person name="Curtis B.A."/>
            <person name="Tanifuji G."/>
            <person name="Burki F."/>
            <person name="Gruber A."/>
            <person name="Irimia M."/>
            <person name="Maruyama S."/>
            <person name="Arias M.C."/>
            <person name="Ball S.G."/>
            <person name="Gile G.H."/>
            <person name="Hirakawa Y."/>
            <person name="Hopkins J.F."/>
            <person name="Kuo A."/>
            <person name="Rensing S.A."/>
            <person name="Schmutz J."/>
            <person name="Symeonidi A."/>
            <person name="Elias M."/>
            <person name="Eveleigh R.J."/>
            <person name="Herman E.K."/>
            <person name="Klute M.J."/>
            <person name="Nakayama T."/>
            <person name="Obornik M."/>
            <person name="Reyes-Prieto A."/>
            <person name="Armbrust E.V."/>
            <person name="Aves S.J."/>
            <person name="Beiko R.G."/>
            <person name="Coutinho P."/>
            <person name="Dacks J.B."/>
            <person name="Durnford D.G."/>
            <person name="Fast N.M."/>
            <person name="Green B.R."/>
            <person name="Grisdale C.J."/>
            <person name="Hempel F."/>
            <person name="Henrissat B."/>
            <person name="Hoppner M.P."/>
            <person name="Ishida K."/>
            <person name="Kim E."/>
            <person name="Koreny L."/>
            <person name="Kroth P.G."/>
            <person name="Liu Y."/>
            <person name="Malik S.B."/>
            <person name="Maier U.G."/>
            <person name="McRose D."/>
            <person name="Mock T."/>
            <person name="Neilson J.A."/>
            <person name="Onodera N.T."/>
            <person name="Poole A.M."/>
            <person name="Pritham E.J."/>
            <person name="Richards T.A."/>
            <person name="Rocap G."/>
            <person name="Roy S.W."/>
            <person name="Sarai C."/>
            <person name="Schaack S."/>
            <person name="Shirato S."/>
            <person name="Slamovits C.H."/>
            <person name="Spencer D.F."/>
            <person name="Suzuki S."/>
            <person name="Worden A.Z."/>
            <person name="Zauner S."/>
            <person name="Barry K."/>
            <person name="Bell C."/>
            <person name="Bharti A.K."/>
            <person name="Crow J.A."/>
            <person name="Grimwood J."/>
            <person name="Kramer R."/>
            <person name="Lindquist E."/>
            <person name="Lucas S."/>
            <person name="Salamov A."/>
            <person name="McFadden G.I."/>
            <person name="Lane C.E."/>
            <person name="Keeling P.J."/>
            <person name="Gray M.W."/>
            <person name="Grigoriev I.V."/>
            <person name="Archibald J.M."/>
        </authorList>
    </citation>
    <scope>NUCLEOTIDE SEQUENCE</scope>
    <source>
        <strain evidence="2 4">CCMP2712</strain>
    </source>
</reference>